<dbReference type="AlphaFoldDB" id="A0A1B8PF99"/>
<evidence type="ECO:0000313" key="2">
    <source>
        <dbReference type="Proteomes" id="UP000092611"/>
    </source>
</evidence>
<dbReference type="Proteomes" id="UP000092611">
    <property type="component" value="Unassembled WGS sequence"/>
</dbReference>
<sequence length="210" mass="25164">MSKTYYLKTRDVYYTTQKSFKNRLQKIRDEHKTERYISNPDYIADLQDFLEDYHPSKEFFINNYDIRNCHFFVSKSPDYQRNYSLYIQDDEKQNSFSVEKFSATSTLANFSQACSFILQNKKLEKKLQLMTENNLSGNPSDYQLIHVSPKFNEIINQFIQKYNLREILSDVVSENGLGNNAPFFNEKYQYLKDEFLEFYDSLDLEYELQG</sequence>
<dbReference type="RefSeq" id="WP_065246234.1">
    <property type="nucleotide sequence ID" value="NZ_LZDL01000012.1"/>
</dbReference>
<name>A0A1B8PF99_HAEHA</name>
<evidence type="ECO:0000313" key="1">
    <source>
        <dbReference type="EMBL" id="OBX47404.1"/>
    </source>
</evidence>
<reference evidence="1 2" key="1">
    <citation type="submission" date="2016-06" db="EMBL/GenBank/DDBJ databases">
        <title>Draft genome of Haemophilus haemolyticus CCUG 24149.</title>
        <authorList>
            <person name="Engstrom-Jakobsson H."/>
            <person name="Salva-Serra F."/>
            <person name="Thorell K."/>
            <person name="Gonzales-Siles L."/>
            <person name="Karlsson R."/>
            <person name="Boulund F."/>
            <person name="Engstrand L."/>
            <person name="Kristiansson E."/>
            <person name="Moore E."/>
        </authorList>
    </citation>
    <scope>NUCLEOTIDE SEQUENCE [LARGE SCALE GENOMIC DNA]</scope>
    <source>
        <strain evidence="1 2">CCUG 24149</strain>
    </source>
</reference>
<dbReference type="OrthoDB" id="6647197at2"/>
<gene>
    <name evidence="1" type="ORF">A9Z62_01250</name>
</gene>
<comment type="caution">
    <text evidence="1">The sequence shown here is derived from an EMBL/GenBank/DDBJ whole genome shotgun (WGS) entry which is preliminary data.</text>
</comment>
<accession>A0A1B8PF99</accession>
<organism evidence="1 2">
    <name type="scientific">Haemophilus haemolyticus</name>
    <dbReference type="NCBI Taxonomy" id="726"/>
    <lineage>
        <taxon>Bacteria</taxon>
        <taxon>Pseudomonadati</taxon>
        <taxon>Pseudomonadota</taxon>
        <taxon>Gammaproteobacteria</taxon>
        <taxon>Pasteurellales</taxon>
        <taxon>Pasteurellaceae</taxon>
        <taxon>Haemophilus</taxon>
    </lineage>
</organism>
<protein>
    <submittedName>
        <fullName evidence="1">Uncharacterized protein</fullName>
    </submittedName>
</protein>
<proteinExistence type="predicted"/>
<dbReference type="EMBL" id="LZDL01000012">
    <property type="protein sequence ID" value="OBX47404.1"/>
    <property type="molecule type" value="Genomic_DNA"/>
</dbReference>